<evidence type="ECO:0000313" key="1">
    <source>
        <dbReference type="EMBL" id="QHT13060.1"/>
    </source>
</evidence>
<dbReference type="AlphaFoldDB" id="A0A6C0D9N3"/>
<dbReference type="EMBL" id="MN739558">
    <property type="protein sequence ID" value="QHT13060.1"/>
    <property type="molecule type" value="Genomic_DNA"/>
</dbReference>
<reference evidence="1" key="1">
    <citation type="journal article" date="2020" name="Nature">
        <title>Giant virus diversity and host interactions through global metagenomics.</title>
        <authorList>
            <person name="Schulz F."/>
            <person name="Roux S."/>
            <person name="Paez-Espino D."/>
            <person name="Jungbluth S."/>
            <person name="Walsh D.A."/>
            <person name="Denef V.J."/>
            <person name="McMahon K.D."/>
            <person name="Konstantinidis K.T."/>
            <person name="Eloe-Fadrosh E.A."/>
            <person name="Kyrpides N.C."/>
            <person name="Woyke T."/>
        </authorList>
    </citation>
    <scope>NUCLEOTIDE SEQUENCE</scope>
    <source>
        <strain evidence="1">GVMAG-M-3300023174-130</strain>
    </source>
</reference>
<protein>
    <submittedName>
        <fullName evidence="1">Uncharacterized protein</fullName>
    </submittedName>
</protein>
<name>A0A6C0D9N3_9ZZZZ</name>
<organism evidence="1">
    <name type="scientific">viral metagenome</name>
    <dbReference type="NCBI Taxonomy" id="1070528"/>
    <lineage>
        <taxon>unclassified sequences</taxon>
        <taxon>metagenomes</taxon>
        <taxon>organismal metagenomes</taxon>
    </lineage>
</organism>
<proteinExistence type="predicted"/>
<accession>A0A6C0D9N3</accession>
<sequence>MGQSESSESSELNDSFHETKWTNYTEWTNFKDLKEGEKYKVKFDSYDFECECEMIFCYYKFRGKYGYCENCDAVFKEKLKLSNGWSYTTADNSYEYYKFISKKEYNSKIRDKYNEKVLNIVLKQIVNDDFKW</sequence>